<dbReference type="EMBL" id="QGDO01000004">
    <property type="protein sequence ID" value="PWJ40935.1"/>
    <property type="molecule type" value="Genomic_DNA"/>
</dbReference>
<feature type="transmembrane region" description="Helical" evidence="1">
    <location>
        <begin position="187"/>
        <end position="210"/>
    </location>
</feature>
<keyword evidence="1" id="KW-0472">Membrane</keyword>
<dbReference type="AlphaFoldDB" id="A0A315Z8P8"/>
<feature type="domain" description="Acyltransferase 3" evidence="2">
    <location>
        <begin position="4"/>
        <end position="341"/>
    </location>
</feature>
<feature type="transmembrane region" description="Helical" evidence="1">
    <location>
        <begin position="43"/>
        <end position="59"/>
    </location>
</feature>
<dbReference type="OrthoDB" id="9796461at2"/>
<dbReference type="RefSeq" id="WP_109619820.1">
    <property type="nucleotide sequence ID" value="NZ_QGDO01000004.1"/>
</dbReference>
<protein>
    <submittedName>
        <fullName evidence="3">Peptidoglycan/LPS O-acetylase OafA/YrhL</fullName>
    </submittedName>
</protein>
<dbReference type="PANTHER" id="PTHR23028:SF53">
    <property type="entry name" value="ACYL_TRANSF_3 DOMAIN-CONTAINING PROTEIN"/>
    <property type="match status" value="1"/>
</dbReference>
<feature type="transmembrane region" description="Helical" evidence="1">
    <location>
        <begin position="150"/>
        <end position="167"/>
    </location>
</feature>
<feature type="transmembrane region" description="Helical" evidence="1">
    <location>
        <begin position="285"/>
        <end position="306"/>
    </location>
</feature>
<evidence type="ECO:0000256" key="1">
    <source>
        <dbReference type="SAM" id="Phobius"/>
    </source>
</evidence>
<evidence type="ECO:0000313" key="3">
    <source>
        <dbReference type="EMBL" id="PWJ40935.1"/>
    </source>
</evidence>
<feature type="transmembrane region" description="Helical" evidence="1">
    <location>
        <begin position="122"/>
        <end position="143"/>
    </location>
</feature>
<evidence type="ECO:0000259" key="2">
    <source>
        <dbReference type="Pfam" id="PF01757"/>
    </source>
</evidence>
<feature type="transmembrane region" description="Helical" evidence="1">
    <location>
        <begin position="222"/>
        <end position="240"/>
    </location>
</feature>
<reference evidence="3 4" key="1">
    <citation type="submission" date="2018-03" db="EMBL/GenBank/DDBJ databases">
        <title>Genomic Encyclopedia of Archaeal and Bacterial Type Strains, Phase II (KMG-II): from individual species to whole genera.</title>
        <authorList>
            <person name="Goeker M."/>
        </authorList>
    </citation>
    <scope>NUCLEOTIDE SEQUENCE [LARGE SCALE GENOMIC DNA]</scope>
    <source>
        <strain evidence="3 4">DSM 28229</strain>
    </source>
</reference>
<proteinExistence type="predicted"/>
<keyword evidence="1" id="KW-0812">Transmembrane</keyword>
<sequence>MRIDSLTFLRFLAAFIVVIFHLGKGTWFTSTFGRIATSGPQMVSFFFVLSGFVMVLSQFRKPNFSIKEYYFNRFIRIYPLYLFGIIIIYPFKSIASDGYALLLNLFTLQSWFPPYPLSFNGPSWSISVEAFFYMLFPFILYYIKNAKPRVIYVFMFSLFIWGVTQLIHINLLNKPFYNGPNGVPHQLIYYLPISHLGSFLLGITAAYLFLRLEAWKTVIKPSNPIYTVLALVLMYSVLLLEPKIVSVIGYRLPFGGSFHSLIFSFCIFVIAASDNIMTKVLSNRVFVFLGEISFAIYLLHSPLYKIYKEYFQSYIITKGFSKTGELLIFLTAMIFISSIVYVFYEKPISRYFHKGIKKFKGA</sequence>
<dbReference type="Proteomes" id="UP000245535">
    <property type="component" value="Unassembled WGS sequence"/>
</dbReference>
<comment type="caution">
    <text evidence="3">The sequence shown here is derived from an EMBL/GenBank/DDBJ whole genome shotgun (WGS) entry which is preliminary data.</text>
</comment>
<dbReference type="PANTHER" id="PTHR23028">
    <property type="entry name" value="ACETYLTRANSFERASE"/>
    <property type="match status" value="1"/>
</dbReference>
<gene>
    <name evidence="3" type="ORF">BC781_104201</name>
</gene>
<dbReference type="Pfam" id="PF01757">
    <property type="entry name" value="Acyl_transf_3"/>
    <property type="match status" value="1"/>
</dbReference>
<dbReference type="GO" id="GO:0016020">
    <property type="term" value="C:membrane"/>
    <property type="evidence" value="ECO:0007669"/>
    <property type="project" value="TreeGrafter"/>
</dbReference>
<evidence type="ECO:0000313" key="4">
    <source>
        <dbReference type="Proteomes" id="UP000245535"/>
    </source>
</evidence>
<dbReference type="InterPro" id="IPR050879">
    <property type="entry name" value="Acyltransferase_3"/>
</dbReference>
<feature type="transmembrane region" description="Helical" evidence="1">
    <location>
        <begin position="7"/>
        <end position="23"/>
    </location>
</feature>
<feature type="transmembrane region" description="Helical" evidence="1">
    <location>
        <begin position="252"/>
        <end position="273"/>
    </location>
</feature>
<keyword evidence="4" id="KW-1185">Reference proteome</keyword>
<accession>A0A315Z8P8</accession>
<keyword evidence="1" id="KW-1133">Transmembrane helix</keyword>
<organism evidence="3 4">
    <name type="scientific">Sediminitomix flava</name>
    <dbReference type="NCBI Taxonomy" id="379075"/>
    <lineage>
        <taxon>Bacteria</taxon>
        <taxon>Pseudomonadati</taxon>
        <taxon>Bacteroidota</taxon>
        <taxon>Cytophagia</taxon>
        <taxon>Cytophagales</taxon>
        <taxon>Flammeovirgaceae</taxon>
        <taxon>Sediminitomix</taxon>
    </lineage>
</organism>
<dbReference type="InterPro" id="IPR002656">
    <property type="entry name" value="Acyl_transf_3_dom"/>
</dbReference>
<feature type="transmembrane region" description="Helical" evidence="1">
    <location>
        <begin position="326"/>
        <end position="344"/>
    </location>
</feature>
<feature type="transmembrane region" description="Helical" evidence="1">
    <location>
        <begin position="80"/>
        <end position="102"/>
    </location>
</feature>
<dbReference type="GO" id="GO:0000271">
    <property type="term" value="P:polysaccharide biosynthetic process"/>
    <property type="evidence" value="ECO:0007669"/>
    <property type="project" value="TreeGrafter"/>
</dbReference>
<name>A0A315Z8P8_SEDFL</name>
<dbReference type="GO" id="GO:0016747">
    <property type="term" value="F:acyltransferase activity, transferring groups other than amino-acyl groups"/>
    <property type="evidence" value="ECO:0007669"/>
    <property type="project" value="InterPro"/>
</dbReference>